<dbReference type="InterPro" id="IPR000531">
    <property type="entry name" value="Beta-barrel_TonB"/>
</dbReference>
<comment type="caution">
    <text evidence="9">The sequence shown here is derived from an EMBL/GenBank/DDBJ whole genome shotgun (WGS) entry which is preliminary data.</text>
</comment>
<dbReference type="SUPFAM" id="SSF56935">
    <property type="entry name" value="Porins"/>
    <property type="match status" value="1"/>
</dbReference>
<reference evidence="9 10" key="1">
    <citation type="submission" date="2020-08" db="EMBL/GenBank/DDBJ databases">
        <title>Functional genomics of gut bacteria from endangered species of beetles.</title>
        <authorList>
            <person name="Carlos-Shanley C."/>
        </authorList>
    </citation>
    <scope>NUCLEOTIDE SEQUENCE [LARGE SCALE GENOMIC DNA]</scope>
    <source>
        <strain evidence="9 10">S00123</strain>
    </source>
</reference>
<dbReference type="PANTHER" id="PTHR47234:SF2">
    <property type="entry name" value="TONB-DEPENDENT RECEPTOR"/>
    <property type="match status" value="1"/>
</dbReference>
<dbReference type="Gene3D" id="2.40.170.20">
    <property type="entry name" value="TonB-dependent receptor, beta-barrel domain"/>
    <property type="match status" value="1"/>
</dbReference>
<evidence type="ECO:0000256" key="3">
    <source>
        <dbReference type="ARBA" id="ARBA00023237"/>
    </source>
</evidence>
<feature type="region of interest" description="Disordered" evidence="5">
    <location>
        <begin position="333"/>
        <end position="359"/>
    </location>
</feature>
<keyword evidence="4" id="KW-0798">TonB box</keyword>
<evidence type="ECO:0000256" key="2">
    <source>
        <dbReference type="ARBA" id="ARBA00023136"/>
    </source>
</evidence>
<keyword evidence="9" id="KW-0675">Receptor</keyword>
<protein>
    <submittedName>
        <fullName evidence="9">Outer membrane receptor protein involved in Fe transport</fullName>
    </submittedName>
</protein>
<evidence type="ECO:0000256" key="4">
    <source>
        <dbReference type="RuleBase" id="RU003357"/>
    </source>
</evidence>
<proteinExistence type="inferred from homology"/>
<feature type="domain" description="TonB-dependent receptor plug" evidence="8">
    <location>
        <begin position="47"/>
        <end position="161"/>
    </location>
</feature>
<evidence type="ECO:0000313" key="10">
    <source>
        <dbReference type="Proteomes" id="UP000539957"/>
    </source>
</evidence>
<feature type="domain" description="TonB-dependent receptor-like beta-barrel" evidence="7">
    <location>
        <begin position="610"/>
        <end position="1047"/>
    </location>
</feature>
<dbReference type="EMBL" id="JACHKY010000003">
    <property type="protein sequence ID" value="MBB4798040.1"/>
    <property type="molecule type" value="Genomic_DNA"/>
</dbReference>
<dbReference type="InterPro" id="IPR036942">
    <property type="entry name" value="Beta-barrel_TonB_sf"/>
</dbReference>
<gene>
    <name evidence="9" type="ORF">HNP32_001784</name>
</gene>
<keyword evidence="10" id="KW-1185">Reference proteome</keyword>
<dbReference type="RefSeq" id="WP_260398412.1">
    <property type="nucleotide sequence ID" value="NZ_JACHKY010000003.1"/>
</dbReference>
<dbReference type="Proteomes" id="UP000539957">
    <property type="component" value="Unassembled WGS sequence"/>
</dbReference>
<evidence type="ECO:0000259" key="8">
    <source>
        <dbReference type="Pfam" id="PF07715"/>
    </source>
</evidence>
<evidence type="ECO:0000256" key="6">
    <source>
        <dbReference type="SAM" id="SignalP"/>
    </source>
</evidence>
<keyword evidence="3" id="KW-0998">Cell outer membrane</keyword>
<organism evidence="9 10">
    <name type="scientific">Brevundimonas bullata</name>
    <dbReference type="NCBI Taxonomy" id="13160"/>
    <lineage>
        <taxon>Bacteria</taxon>
        <taxon>Pseudomonadati</taxon>
        <taxon>Pseudomonadota</taxon>
        <taxon>Alphaproteobacteria</taxon>
        <taxon>Caulobacterales</taxon>
        <taxon>Caulobacteraceae</taxon>
        <taxon>Brevundimonas</taxon>
    </lineage>
</organism>
<name>A0A7W7IPA6_9CAUL</name>
<dbReference type="AlphaFoldDB" id="A0A7W7IPA6"/>
<dbReference type="PANTHER" id="PTHR47234">
    <property type="match status" value="1"/>
</dbReference>
<sequence length="1081" mass="116874">MGSTLIAGLTAAAMISVAPAAASAQDQATNLGEVVVTGSRIRRSPTNSPTPLIQIGQEELLQSGEVNVIDFLADIPALSTSQVPEDTTGSNLNDGGLSLLSLRALGANRTLVLVDGRRHVGSSPGSLAVDVDTIPRLLVASTEVITGGAAAVYGADAVSGVVNFIMRKDFDGLEIDASIAEINQDHQLSERLSVLWGQNLMDGRLNYYVSGEFQRNDEVLDSDVDWRREGWALIGNDADPSSAPSDGIPDQILIRDARTYIRGTNFGGVTILSTGTKPSLASDPDVPFQTCSATTFSANCFSLAPSNRLDNAYLYNDQGVSRPVTFGTIRQGTGFSRTVSNGGEGQNPNTEQGQSSRLPESTNYRFQTGLNFDITDNVQLFAEAKYVEEETYDAGQRVFQDFNIRVLAPNTVGAIGSTQAIELGLDNAYLPSDVRLAIQNNRRDIFDKDGAVTSNVADARAQHKLYGPARNQLNNRDLQRYVVGLRGDLGDVGFVKDVNWEAGYTYGEMNNTNREQGVDVVRYQAAADAVIDVAGKVNGKPGEVVCRIQLMKANGVAVPDAVITVGGVPKTFSRQGAVIDDCSPVRVFGPNGFTAEGLEYLQAAVTVSDQNKQHDFMAYTSGKLWDFWGAGPIGASVGYEYRKEITSGVGRDRDTAGRFLFLNSGPDFLEASYDTNDVFAEVSVPLFRDSVLGQSAEISGAYRFSDYSHVGQQETYSAQFQWRPVDQFMFRATTATAIRVPNLGETSEPYGQTFANGFTDPCSATVINNLADRSIAANRIANCGALAKAAGLDLNFADASAANAYLPNYGSGSVSGLAGGNPLLKPETSESFTVGGVWTPDYLLPNFSLVMDYYSIEINDAIDSVTAQQAANQCVSGDSINTGACATQTRNGTSFLVTGFTQGSLNYAALTAKGVDFTASYRSDLPEFFGRNWGSFSHSIRGNWLIEQHDFVNIADPTDSTDYEDTVGMPRVRFLSTVTWAPIDTLAFSWDWDWQASQEIFDKDNLVANPDLYETAKYLETGDFSQHDFSVRWSARDNLTVRAGVVNAFDAEPARWLGGTSSDNFDLFGRRFFLSLNYRPF</sequence>
<feature type="signal peptide" evidence="6">
    <location>
        <begin position="1"/>
        <end position="24"/>
    </location>
</feature>
<comment type="similarity">
    <text evidence="4">Belongs to the TonB-dependent receptor family.</text>
</comment>
<evidence type="ECO:0000256" key="1">
    <source>
        <dbReference type="ARBA" id="ARBA00004442"/>
    </source>
</evidence>
<dbReference type="GO" id="GO:0009279">
    <property type="term" value="C:cell outer membrane"/>
    <property type="evidence" value="ECO:0007669"/>
    <property type="project" value="UniProtKB-SubCell"/>
</dbReference>
<evidence type="ECO:0000256" key="5">
    <source>
        <dbReference type="SAM" id="MobiDB-lite"/>
    </source>
</evidence>
<dbReference type="InterPro" id="IPR037066">
    <property type="entry name" value="Plug_dom_sf"/>
</dbReference>
<feature type="chain" id="PRO_5031114122" evidence="6">
    <location>
        <begin position="25"/>
        <end position="1081"/>
    </location>
</feature>
<evidence type="ECO:0000259" key="7">
    <source>
        <dbReference type="Pfam" id="PF00593"/>
    </source>
</evidence>
<dbReference type="InterPro" id="IPR012910">
    <property type="entry name" value="Plug_dom"/>
</dbReference>
<keyword evidence="2 4" id="KW-0472">Membrane</keyword>
<dbReference type="Pfam" id="PF00593">
    <property type="entry name" value="TonB_dep_Rec_b-barrel"/>
    <property type="match status" value="1"/>
</dbReference>
<keyword evidence="6" id="KW-0732">Signal</keyword>
<evidence type="ECO:0000313" key="9">
    <source>
        <dbReference type="EMBL" id="MBB4798040.1"/>
    </source>
</evidence>
<dbReference type="Gene3D" id="2.170.130.10">
    <property type="entry name" value="TonB-dependent receptor, plug domain"/>
    <property type="match status" value="1"/>
</dbReference>
<accession>A0A7W7IPA6</accession>
<dbReference type="Pfam" id="PF07715">
    <property type="entry name" value="Plug"/>
    <property type="match status" value="1"/>
</dbReference>
<comment type="subcellular location">
    <subcellularLocation>
        <location evidence="1 4">Cell outer membrane</location>
    </subcellularLocation>
</comment>